<accession>A0A2P5F5T7</accession>
<organism evidence="1 2">
    <name type="scientific">Trema orientale</name>
    <name type="common">Charcoal tree</name>
    <name type="synonym">Celtis orientalis</name>
    <dbReference type="NCBI Taxonomy" id="63057"/>
    <lineage>
        <taxon>Eukaryota</taxon>
        <taxon>Viridiplantae</taxon>
        <taxon>Streptophyta</taxon>
        <taxon>Embryophyta</taxon>
        <taxon>Tracheophyta</taxon>
        <taxon>Spermatophyta</taxon>
        <taxon>Magnoliopsida</taxon>
        <taxon>eudicotyledons</taxon>
        <taxon>Gunneridae</taxon>
        <taxon>Pentapetalae</taxon>
        <taxon>rosids</taxon>
        <taxon>fabids</taxon>
        <taxon>Rosales</taxon>
        <taxon>Cannabaceae</taxon>
        <taxon>Trema</taxon>
    </lineage>
</organism>
<evidence type="ECO:0000313" key="2">
    <source>
        <dbReference type="Proteomes" id="UP000237000"/>
    </source>
</evidence>
<keyword evidence="2" id="KW-1185">Reference proteome</keyword>
<dbReference type="EMBL" id="JXTC01000060">
    <property type="protein sequence ID" value="PON93156.1"/>
    <property type="molecule type" value="Genomic_DNA"/>
</dbReference>
<reference evidence="2" key="1">
    <citation type="submission" date="2016-06" db="EMBL/GenBank/DDBJ databases">
        <title>Parallel loss of symbiosis genes in relatives of nitrogen-fixing non-legume Parasponia.</title>
        <authorList>
            <person name="Van Velzen R."/>
            <person name="Holmer R."/>
            <person name="Bu F."/>
            <person name="Rutten L."/>
            <person name="Van Zeijl A."/>
            <person name="Liu W."/>
            <person name="Santuari L."/>
            <person name="Cao Q."/>
            <person name="Sharma T."/>
            <person name="Shen D."/>
            <person name="Roswanjaya Y."/>
            <person name="Wardhani T."/>
            <person name="Kalhor M.S."/>
            <person name="Jansen J."/>
            <person name="Van den Hoogen J."/>
            <person name="Gungor B."/>
            <person name="Hartog M."/>
            <person name="Hontelez J."/>
            <person name="Verver J."/>
            <person name="Yang W.-C."/>
            <person name="Schijlen E."/>
            <person name="Repin R."/>
            <person name="Schilthuizen M."/>
            <person name="Schranz E."/>
            <person name="Heidstra R."/>
            <person name="Miyata K."/>
            <person name="Fedorova E."/>
            <person name="Kohlen W."/>
            <person name="Bisseling T."/>
            <person name="Smit S."/>
            <person name="Geurts R."/>
        </authorList>
    </citation>
    <scope>NUCLEOTIDE SEQUENCE [LARGE SCALE GENOMIC DNA]</scope>
    <source>
        <strain evidence="2">cv. RG33-2</strain>
    </source>
</reference>
<dbReference type="AlphaFoldDB" id="A0A2P5F5T7"/>
<protein>
    <submittedName>
        <fullName evidence="1">Uncharacterized protein</fullName>
    </submittedName>
</protein>
<comment type="caution">
    <text evidence="1">The sequence shown here is derived from an EMBL/GenBank/DDBJ whole genome shotgun (WGS) entry which is preliminary data.</text>
</comment>
<evidence type="ECO:0000313" key="1">
    <source>
        <dbReference type="EMBL" id="PON93156.1"/>
    </source>
</evidence>
<dbReference type="Proteomes" id="UP000237000">
    <property type="component" value="Unassembled WGS sequence"/>
</dbReference>
<dbReference type="InParanoid" id="A0A2P5F5T7"/>
<sequence>MEKRRERQRSRGRVLEAIPRRIYQNRAINQKNTSRWIPKRVDPKASGALREGEHDAYTCNPSNGFDCPTSNSWPYGGTKAAYRGQAMYVYFFAEKDTIISTRKNKS</sequence>
<name>A0A2P5F5T7_TREOI</name>
<gene>
    <name evidence="1" type="ORF">TorRG33x02_110620</name>
</gene>
<proteinExistence type="predicted"/>